<feature type="region of interest" description="Disordered" evidence="4">
    <location>
        <begin position="1"/>
        <end position="26"/>
    </location>
</feature>
<dbReference type="InterPro" id="IPR006703">
    <property type="entry name" value="G_AIG1"/>
</dbReference>
<dbReference type="InterPro" id="IPR045058">
    <property type="entry name" value="GIMA/IAN/Toc"/>
</dbReference>
<dbReference type="AlphaFoldDB" id="A0A6J2VF73"/>
<evidence type="ECO:0000313" key="6">
    <source>
        <dbReference type="Proteomes" id="UP000504632"/>
    </source>
</evidence>
<evidence type="ECO:0000256" key="3">
    <source>
        <dbReference type="ARBA" id="ARBA00023134"/>
    </source>
</evidence>
<dbReference type="InParanoid" id="A0A6J2VF73"/>
<accession>A0A6J2VF73</accession>
<dbReference type="Pfam" id="PF04548">
    <property type="entry name" value="AIG1"/>
    <property type="match status" value="1"/>
</dbReference>
<keyword evidence="2" id="KW-0547">Nucleotide-binding</keyword>
<dbReference type="PANTHER" id="PTHR10903">
    <property type="entry name" value="GTPASE, IMAP FAMILY MEMBER-RELATED"/>
    <property type="match status" value="1"/>
</dbReference>
<dbReference type="SUPFAM" id="SSF52540">
    <property type="entry name" value="P-loop containing nucleoside triphosphate hydrolases"/>
    <property type="match status" value="1"/>
</dbReference>
<dbReference type="GO" id="GO:0005525">
    <property type="term" value="F:GTP binding"/>
    <property type="evidence" value="ECO:0007669"/>
    <property type="project" value="UniProtKB-KW"/>
</dbReference>
<dbReference type="Gene3D" id="3.40.50.300">
    <property type="entry name" value="P-loop containing nucleotide triphosphate hydrolases"/>
    <property type="match status" value="1"/>
</dbReference>
<evidence type="ECO:0000256" key="2">
    <source>
        <dbReference type="ARBA" id="ARBA00022741"/>
    </source>
</evidence>
<evidence type="ECO:0000259" key="5">
    <source>
        <dbReference type="PROSITE" id="PS51720"/>
    </source>
</evidence>
<dbReference type="Proteomes" id="UP000504632">
    <property type="component" value="Chromosome 5"/>
</dbReference>
<evidence type="ECO:0000256" key="4">
    <source>
        <dbReference type="SAM" id="MobiDB-lite"/>
    </source>
</evidence>
<dbReference type="PANTHER" id="PTHR10903:SF103">
    <property type="entry name" value="GTPASE IMAP FAMILY MEMBER GIMD1"/>
    <property type="match status" value="1"/>
</dbReference>
<evidence type="ECO:0000313" key="7">
    <source>
        <dbReference type="RefSeq" id="XP_030630799.1"/>
    </source>
</evidence>
<gene>
    <name evidence="7" type="primary">LOC115812459</name>
</gene>
<keyword evidence="3" id="KW-0342">GTP-binding</keyword>
<protein>
    <submittedName>
        <fullName evidence="7">GTPase IMAP family member GIMD1-like</fullName>
    </submittedName>
</protein>
<evidence type="ECO:0000256" key="1">
    <source>
        <dbReference type="ARBA" id="ARBA00008535"/>
    </source>
</evidence>
<feature type="domain" description="AIG1-type G" evidence="5">
    <location>
        <begin position="51"/>
        <end position="265"/>
    </location>
</feature>
<dbReference type="RefSeq" id="XP_030630799.1">
    <property type="nucleotide sequence ID" value="XM_030774939.1"/>
</dbReference>
<dbReference type="OrthoDB" id="8954335at2759"/>
<feature type="compositionally biased region" description="Basic and acidic residues" evidence="4">
    <location>
        <begin position="15"/>
        <end position="26"/>
    </location>
</feature>
<sequence length="265" mass="29795">MNLENQNGQLDEEDKPNNNERPNKDSKYARWSLYLRQIISGSQNTRTQQEVVTLNVLLVGGPQTGKSAVGNALLGSLEFSSSLSSRPVTLEPKLCSLSFPAFLRRQGKETALRLRVIDTPAIPNLALTEAEILQNVTTFMSHRSVESVDVLLLVLRADVPLGREVENQLNHTLEVLLGPSWNSHSMIILTHKDQLRGSKLSQTQFLQRGSSVTQRLVEKVENRVYFADVSTKHVWQEGTKLRESILQLTVRNKYSSLQLKQVTIP</sequence>
<keyword evidence="6" id="KW-1185">Reference proteome</keyword>
<dbReference type="PROSITE" id="PS51720">
    <property type="entry name" value="G_AIG1"/>
    <property type="match status" value="1"/>
</dbReference>
<comment type="similarity">
    <text evidence="1">Belongs to the TRAFAC class TrmE-Era-EngA-EngB-Septin-like GTPase superfamily. AIG1/Toc34/Toc159-like paraseptin GTPase family. IAN subfamily.</text>
</comment>
<dbReference type="GeneID" id="115812459"/>
<reference evidence="7" key="1">
    <citation type="submission" date="2025-08" db="UniProtKB">
        <authorList>
            <consortium name="RefSeq"/>
        </authorList>
    </citation>
    <scope>IDENTIFICATION</scope>
</reference>
<dbReference type="InterPro" id="IPR027417">
    <property type="entry name" value="P-loop_NTPase"/>
</dbReference>
<organism evidence="6 7">
    <name type="scientific">Chanos chanos</name>
    <name type="common">Milkfish</name>
    <name type="synonym">Mugil chanos</name>
    <dbReference type="NCBI Taxonomy" id="29144"/>
    <lineage>
        <taxon>Eukaryota</taxon>
        <taxon>Metazoa</taxon>
        <taxon>Chordata</taxon>
        <taxon>Craniata</taxon>
        <taxon>Vertebrata</taxon>
        <taxon>Euteleostomi</taxon>
        <taxon>Actinopterygii</taxon>
        <taxon>Neopterygii</taxon>
        <taxon>Teleostei</taxon>
        <taxon>Ostariophysi</taxon>
        <taxon>Gonorynchiformes</taxon>
        <taxon>Chanidae</taxon>
        <taxon>Chanos</taxon>
    </lineage>
</organism>
<name>A0A6J2VF73_CHACN</name>
<proteinExistence type="inferred from homology"/>